<dbReference type="AlphaFoldDB" id="A0A564S8B8"/>
<proteinExistence type="predicted"/>
<protein>
    <submittedName>
        <fullName evidence="1">Uncharacterized protein</fullName>
    </submittedName>
</protein>
<gene>
    <name evidence="1" type="ORF">RTSSTS7063_02879</name>
</gene>
<evidence type="ECO:0000313" key="2">
    <source>
        <dbReference type="Proteomes" id="UP000363661"/>
    </source>
</evidence>
<keyword evidence="2" id="KW-1185">Reference proteome</keyword>
<name>A0A564S8B8_9FIRM</name>
<sequence length="202" mass="23387">MKQILDYFMIDGEVGGNQDWFRNVVMHIGGCAAATACDCCIYFAKYKGKKNLYPFDAENLSKEDYIQFSMKMKPYLRPRMSGVNKLWMYTEGFGKYLEDIGEKVEFKEFSGEHTAREAAVFIKKKINEGTPVPYLMLRHKDKKFADFVWHWFLCIGYEETADDLLIKVATYGEATTFSLKELWNTGYKEKGGLIGITVHRNL</sequence>
<accession>A0A564S8B8</accession>
<dbReference type="Proteomes" id="UP000363661">
    <property type="component" value="Unassembled WGS sequence"/>
</dbReference>
<dbReference type="RefSeq" id="WP_144366161.1">
    <property type="nucleotide sequence ID" value="NZ_CABHNA010000004.1"/>
</dbReference>
<evidence type="ECO:0000313" key="1">
    <source>
        <dbReference type="EMBL" id="VUW91371.1"/>
    </source>
</evidence>
<dbReference type="EMBL" id="CABHNA010000004">
    <property type="protein sequence ID" value="VUW91371.1"/>
    <property type="molecule type" value="Genomic_DNA"/>
</dbReference>
<reference evidence="1 2" key="1">
    <citation type="submission" date="2019-07" db="EMBL/GenBank/DDBJ databases">
        <authorList>
            <person name="Hibberd C M."/>
            <person name="Gehrig L. J."/>
            <person name="Chang H.-W."/>
            <person name="Venkatesh S."/>
        </authorList>
    </citation>
    <scope>NUCLEOTIDE SEQUENCE [LARGE SCALE GENOMIC DNA]</scope>
    <source>
        <strain evidence="1">Ruminococcus_torques_SSTS_Bg7063</strain>
    </source>
</reference>
<organism evidence="1 2">
    <name type="scientific">[Ruminococcus] torques</name>
    <dbReference type="NCBI Taxonomy" id="33039"/>
    <lineage>
        <taxon>Bacteria</taxon>
        <taxon>Bacillati</taxon>
        <taxon>Bacillota</taxon>
        <taxon>Clostridia</taxon>
        <taxon>Lachnospirales</taxon>
        <taxon>Lachnospiraceae</taxon>
        <taxon>Mediterraneibacter</taxon>
    </lineage>
</organism>